<dbReference type="Proteomes" id="UP001566476">
    <property type="component" value="Unassembled WGS sequence"/>
</dbReference>
<dbReference type="PANTHER" id="PTHR34387:SF1">
    <property type="entry name" value="PERIPLASMIC IMMUNOGENIC PROTEIN"/>
    <property type="match status" value="1"/>
</dbReference>
<proteinExistence type="predicted"/>
<accession>A0ABV4I5E4</accession>
<protein>
    <submittedName>
        <fullName evidence="1">SIMPL domain-containing protein</fullName>
    </submittedName>
</protein>
<name>A0ABV4I5E4_9ACTN</name>
<dbReference type="Gene3D" id="3.30.70.2970">
    <property type="entry name" value="Protein of unknown function (DUF541), domain 2"/>
    <property type="match status" value="1"/>
</dbReference>
<gene>
    <name evidence="1" type="ORF">AB2L28_16845</name>
</gene>
<keyword evidence="2" id="KW-1185">Reference proteome</keyword>
<evidence type="ECO:0000313" key="1">
    <source>
        <dbReference type="EMBL" id="MEZ0493907.1"/>
    </source>
</evidence>
<dbReference type="InterPro" id="IPR052022">
    <property type="entry name" value="26kDa_periplasmic_antigen"/>
</dbReference>
<dbReference type="InterPro" id="IPR007497">
    <property type="entry name" value="SIMPL/DUF541"/>
</dbReference>
<evidence type="ECO:0000313" key="2">
    <source>
        <dbReference type="Proteomes" id="UP001566476"/>
    </source>
</evidence>
<reference evidence="1 2" key="1">
    <citation type="submission" date="2024-07" db="EMBL/GenBank/DDBJ databases">
        <authorList>
            <person name="Thanompreechachai J."/>
            <person name="Duangmal K."/>
        </authorList>
    </citation>
    <scope>NUCLEOTIDE SEQUENCE [LARGE SCALE GENOMIC DNA]</scope>
    <source>
        <strain evidence="1 2">TBRC 1896</strain>
    </source>
</reference>
<dbReference type="EMBL" id="JBGGTQ010000008">
    <property type="protein sequence ID" value="MEZ0493907.1"/>
    <property type="molecule type" value="Genomic_DNA"/>
</dbReference>
<dbReference type="Pfam" id="PF04402">
    <property type="entry name" value="SIMPL"/>
    <property type="match status" value="1"/>
</dbReference>
<organism evidence="1 2">
    <name type="scientific">Kineococcus mangrovi</name>
    <dbReference type="NCBI Taxonomy" id="1660183"/>
    <lineage>
        <taxon>Bacteria</taxon>
        <taxon>Bacillati</taxon>
        <taxon>Actinomycetota</taxon>
        <taxon>Actinomycetes</taxon>
        <taxon>Kineosporiales</taxon>
        <taxon>Kineosporiaceae</taxon>
        <taxon>Kineococcus</taxon>
    </lineage>
</organism>
<dbReference type="PANTHER" id="PTHR34387">
    <property type="entry name" value="SLR1258 PROTEIN"/>
    <property type="match status" value="1"/>
</dbReference>
<dbReference type="Gene3D" id="3.30.110.170">
    <property type="entry name" value="Protein of unknown function (DUF541), domain 1"/>
    <property type="match status" value="1"/>
</dbReference>
<comment type="caution">
    <text evidence="1">The sequence shown here is derived from an EMBL/GenBank/DDBJ whole genome shotgun (WGS) entry which is preliminary data.</text>
</comment>
<dbReference type="RefSeq" id="WP_370720142.1">
    <property type="nucleotide sequence ID" value="NZ_JBGGTQ010000008.1"/>
</dbReference>
<sequence length="225" mass="22826">MSGRASLTVQGEGRVEGPPELATVSAVLHTSGRSPTVVTGALADLARQVHEVLSGFAPDSVRTDPLSVSPVVDRRSGTRITGWTGRFSTRVTLAADATDLSALVVAFTGLPGVAVDGPWWSLRPGSDLERRARAAAVAAAVARAHDDAAALGATLGDLLELSDAGGSPFPTPRMAATAFPAADGSPPELDLDPQPQTVAAVVTARFELVDVPPSAELPGAPGRAG</sequence>